<dbReference type="EMBL" id="FQWL01000012">
    <property type="protein sequence ID" value="SHH10709.1"/>
    <property type="molecule type" value="Genomic_DNA"/>
</dbReference>
<proteinExistence type="predicted"/>
<dbReference type="OrthoDB" id="9808953at2"/>
<dbReference type="STRING" id="570519.SAMN04488116_3569"/>
<keyword evidence="2" id="KW-1185">Reference proteome</keyword>
<accession>A0A1M5QAE9</accession>
<evidence type="ECO:0000313" key="2">
    <source>
        <dbReference type="Proteomes" id="UP000184532"/>
    </source>
</evidence>
<gene>
    <name evidence="1" type="ORF">SAMN04488116_3569</name>
</gene>
<name>A0A1M5QAE9_9FLAO</name>
<protein>
    <submittedName>
        <fullName evidence="1">Uncharacterized protein</fullName>
    </submittedName>
</protein>
<reference evidence="2" key="1">
    <citation type="submission" date="2016-11" db="EMBL/GenBank/DDBJ databases">
        <authorList>
            <person name="Varghese N."/>
            <person name="Submissions S."/>
        </authorList>
    </citation>
    <scope>NUCLEOTIDE SEQUENCE [LARGE SCALE GENOMIC DNA]</scope>
    <source>
        <strain evidence="2">DSM 22638</strain>
    </source>
</reference>
<dbReference type="RefSeq" id="WP_131819102.1">
    <property type="nucleotide sequence ID" value="NZ_FQWL01000012.1"/>
</dbReference>
<organism evidence="1 2">
    <name type="scientific">Flagellimonas flava</name>
    <dbReference type="NCBI Taxonomy" id="570519"/>
    <lineage>
        <taxon>Bacteria</taxon>
        <taxon>Pseudomonadati</taxon>
        <taxon>Bacteroidota</taxon>
        <taxon>Flavobacteriia</taxon>
        <taxon>Flavobacteriales</taxon>
        <taxon>Flavobacteriaceae</taxon>
        <taxon>Flagellimonas</taxon>
    </lineage>
</organism>
<evidence type="ECO:0000313" key="1">
    <source>
        <dbReference type="EMBL" id="SHH10709.1"/>
    </source>
</evidence>
<sequence length="685" mass="71190">MKTQLTFVILGLLMVTSLKAQIKIGENPQTLDPNSVLELESSSRVLVITRMTTVQMESISPLRGAMVYNTDTECVHFYDGTQWINPCDRPDEQTFTTDPIINDNATIEITETGSNFNFEVGMIRGENIVPTSVNGQIHIQPESITGGQIQDGSVTFDKLGSGTSSGELLQWNGAQWVLVDQSALTITEVDGVIGNEVTGPADASLIRSGTGDALSPFLLDVNVGGIDTPELADNAVTSIKIANGEVSTDDLANDAVTNIKMANNAVGTDELVDDSVTADKINVNIAGTGLNQAADGSLEVNNSTISPDWTNISSIPADIDDGDDDTTYTPGAGLDLTGTTFSVDNPALTPDWANIVNIPPDIDDGDDDTTYTAGAGITLTGTTFSVDNAGVAPDWTSITNIPADIDDGDDDTTYTAGAGLNLVGTVFSVNNAVLAPDWTNITSIPADIDDGDDDTTYTAGAGLSLVGTVFSVNNAVLAPDWTNITSIPADIDDGDDDTTYTAGAGLNLVGTAFSVNNAALAPDWTNITSIPADIDDGDDDTTYAAGAGLTLTGTTFSVDNLAGEVTGPTSATVIANDAVSLAKLANGTTAGQIMEWNGTDWFLSQQLKDQVAAGTGTAGAYTIANPAIATTSVIQLTVEQNTPGNPIWIQLTNVAAGSFSVQIYEFIAGVPTAINANWHYTVTAP</sequence>
<dbReference type="Proteomes" id="UP000184532">
    <property type="component" value="Unassembled WGS sequence"/>
</dbReference>
<dbReference type="AlphaFoldDB" id="A0A1M5QAE9"/>